<protein>
    <recommendedName>
        <fullName evidence="2">Reelin domain-containing protein</fullName>
    </recommendedName>
</protein>
<evidence type="ECO:0000259" key="2">
    <source>
        <dbReference type="PROSITE" id="PS51019"/>
    </source>
</evidence>
<dbReference type="Pfam" id="PF02014">
    <property type="entry name" value="Reeler"/>
    <property type="match status" value="1"/>
</dbReference>
<feature type="chain" id="PRO_5036208996" description="Reelin domain-containing protein" evidence="1">
    <location>
        <begin position="26"/>
        <end position="173"/>
    </location>
</feature>
<dbReference type="GO" id="GO:0016020">
    <property type="term" value="C:membrane"/>
    <property type="evidence" value="ECO:0007669"/>
    <property type="project" value="TreeGrafter"/>
</dbReference>
<reference evidence="3" key="1">
    <citation type="submission" date="2020-11" db="EMBL/GenBank/DDBJ databases">
        <authorList>
            <person name="Tran Van P."/>
        </authorList>
    </citation>
    <scope>NUCLEOTIDE SEQUENCE</scope>
</reference>
<feature type="domain" description="Reelin" evidence="2">
    <location>
        <begin position="20"/>
        <end position="173"/>
    </location>
</feature>
<dbReference type="EMBL" id="LR899906">
    <property type="protein sequence ID" value="CAD7243223.1"/>
    <property type="molecule type" value="Genomic_DNA"/>
</dbReference>
<keyword evidence="1" id="KW-0732">Signal</keyword>
<dbReference type="PANTHER" id="PTHR45828:SF40">
    <property type="entry name" value="REELIN DOMAIN-CONTAINING PROTEIN"/>
    <property type="match status" value="1"/>
</dbReference>
<evidence type="ECO:0000313" key="3">
    <source>
        <dbReference type="EMBL" id="CAD7243223.1"/>
    </source>
</evidence>
<evidence type="ECO:0000256" key="1">
    <source>
        <dbReference type="SAM" id="SignalP"/>
    </source>
</evidence>
<dbReference type="AlphaFoldDB" id="A0A7R8X3U6"/>
<sequence length="173" mass="19104">MGRGSGGQLALTLCCVLGSLWFTWGFPDGAPIEACILDNPNRPNHGYAPQDTRVNPSPYLVVASNYVYQPGEKIEVVIANHPFQGFFLQARDIDTNKWIEGGQFLAGKGIQPIPECSAVTHSDKLQKPGLRLVWEPPQGKKGFVYFTGTVLQNYTTFWSDIIALVPDPNRQRG</sequence>
<feature type="signal peptide" evidence="1">
    <location>
        <begin position="1"/>
        <end position="25"/>
    </location>
</feature>
<dbReference type="InterPro" id="IPR042307">
    <property type="entry name" value="Reeler_sf"/>
</dbReference>
<dbReference type="CDD" id="cd08544">
    <property type="entry name" value="Reeler"/>
    <property type="match status" value="1"/>
</dbReference>
<organism evidence="3">
    <name type="scientific">Darwinula stevensoni</name>
    <dbReference type="NCBI Taxonomy" id="69355"/>
    <lineage>
        <taxon>Eukaryota</taxon>
        <taxon>Metazoa</taxon>
        <taxon>Ecdysozoa</taxon>
        <taxon>Arthropoda</taxon>
        <taxon>Crustacea</taxon>
        <taxon>Oligostraca</taxon>
        <taxon>Ostracoda</taxon>
        <taxon>Podocopa</taxon>
        <taxon>Podocopida</taxon>
        <taxon>Darwinulocopina</taxon>
        <taxon>Darwinuloidea</taxon>
        <taxon>Darwinulidae</taxon>
        <taxon>Darwinula</taxon>
    </lineage>
</organism>
<dbReference type="Gene3D" id="2.60.40.4060">
    <property type="entry name" value="Reeler domain"/>
    <property type="match status" value="1"/>
</dbReference>
<name>A0A7R8X3U6_9CRUS</name>
<dbReference type="Proteomes" id="UP000677054">
    <property type="component" value="Unassembled WGS sequence"/>
</dbReference>
<dbReference type="InterPro" id="IPR051237">
    <property type="entry name" value="Ferric-chelate_Red/DefProt"/>
</dbReference>
<evidence type="ECO:0000313" key="4">
    <source>
        <dbReference type="Proteomes" id="UP000677054"/>
    </source>
</evidence>
<dbReference type="OrthoDB" id="2419613at2759"/>
<gene>
    <name evidence="3" type="ORF">DSTB1V02_LOCUS3153</name>
</gene>
<dbReference type="EMBL" id="CAJPEV010000389">
    <property type="protein sequence ID" value="CAG0884770.1"/>
    <property type="molecule type" value="Genomic_DNA"/>
</dbReference>
<dbReference type="PANTHER" id="PTHR45828">
    <property type="entry name" value="CYTOCHROME B561/FERRIC REDUCTASE TRANSMEMBRANE"/>
    <property type="match status" value="1"/>
</dbReference>
<proteinExistence type="predicted"/>
<dbReference type="PROSITE" id="PS51019">
    <property type="entry name" value="REELIN"/>
    <property type="match status" value="1"/>
</dbReference>
<accession>A0A7R8X3U6</accession>
<dbReference type="InterPro" id="IPR002861">
    <property type="entry name" value="Reeler_dom"/>
</dbReference>
<keyword evidence="4" id="KW-1185">Reference proteome</keyword>